<dbReference type="GO" id="GO:0016020">
    <property type="term" value="C:membrane"/>
    <property type="evidence" value="ECO:0007669"/>
    <property type="project" value="UniProtKB-SubCell"/>
</dbReference>
<feature type="compositionally biased region" description="Basic and acidic residues" evidence="5">
    <location>
        <begin position="406"/>
        <end position="421"/>
    </location>
</feature>
<feature type="signal peptide" evidence="6">
    <location>
        <begin position="1"/>
        <end position="25"/>
    </location>
</feature>
<feature type="region of interest" description="Disordered" evidence="5">
    <location>
        <begin position="34"/>
        <end position="97"/>
    </location>
</feature>
<dbReference type="InterPro" id="IPR012879">
    <property type="entry name" value="CCDC47"/>
</dbReference>
<keyword evidence="6" id="KW-0732">Signal</keyword>
<dbReference type="Pfam" id="PF07946">
    <property type="entry name" value="CCDC47"/>
    <property type="match status" value="1"/>
</dbReference>
<comment type="subcellular location">
    <subcellularLocation>
        <location evidence="1">Membrane</location>
        <topology evidence="1">Single-pass membrane protein</topology>
    </subcellularLocation>
</comment>
<organism evidence="8 9">
    <name type="scientific">Microthlaspi erraticum</name>
    <dbReference type="NCBI Taxonomy" id="1685480"/>
    <lineage>
        <taxon>Eukaryota</taxon>
        <taxon>Viridiplantae</taxon>
        <taxon>Streptophyta</taxon>
        <taxon>Embryophyta</taxon>
        <taxon>Tracheophyta</taxon>
        <taxon>Spermatophyta</taxon>
        <taxon>Magnoliopsida</taxon>
        <taxon>eudicotyledons</taxon>
        <taxon>Gunneridae</taxon>
        <taxon>Pentapetalae</taxon>
        <taxon>rosids</taxon>
        <taxon>malvids</taxon>
        <taxon>Brassicales</taxon>
        <taxon>Brassicaceae</taxon>
        <taxon>Coluteocarpeae</taxon>
        <taxon>Microthlaspi</taxon>
    </lineage>
</organism>
<feature type="compositionally biased region" description="Acidic residues" evidence="5">
    <location>
        <begin position="66"/>
        <end position="84"/>
    </location>
</feature>
<keyword evidence="2" id="KW-0812">Transmembrane</keyword>
<evidence type="ECO:0000256" key="2">
    <source>
        <dbReference type="ARBA" id="ARBA00022692"/>
    </source>
</evidence>
<gene>
    <name evidence="7" type="ORF">MERR_LOCUS38940</name>
    <name evidence="8" type="ORF">MERR_LOCUS39813</name>
</gene>
<evidence type="ECO:0000256" key="5">
    <source>
        <dbReference type="SAM" id="MobiDB-lite"/>
    </source>
</evidence>
<dbReference type="PANTHER" id="PTHR12883">
    <property type="entry name" value="ADIPOCYTE-SPECIFIC PROTEIN 4-RELATED"/>
    <property type="match status" value="1"/>
</dbReference>
<keyword evidence="9" id="KW-1185">Reference proteome</keyword>
<keyword evidence="3" id="KW-1133">Transmembrane helix</keyword>
<dbReference type="Proteomes" id="UP000467841">
    <property type="component" value="Unassembled WGS sequence"/>
</dbReference>
<feature type="compositionally biased region" description="Polar residues" evidence="5">
    <location>
        <begin position="44"/>
        <end position="56"/>
    </location>
</feature>
<evidence type="ECO:0000313" key="9">
    <source>
        <dbReference type="Proteomes" id="UP000467841"/>
    </source>
</evidence>
<sequence>MRKSLAFFSLALIFYLSLHQHLLSASQFEGFDAEDDDVSEDSSTIPHSLTPPTITQSHSSLPDPEPSSDDSNSDLIPESDAEPESDPKNPSSTPFEFWDEDEFEGLPEKEAPPAETLESPLIAENATQTVDPETASSTAQGTKVSWRKKKLYAVEIACVCFLIALAVNYFVGKRENESLALAWAAKFASKDTIFQKNFSLLGVGDGEESPLLLKEALNVFKFYASGRRYCHGLLATMELKSRHDLISRVFNLVVPCKDEITFEVYMNEETMDHVVFAMAKKKAAKTMLKEVKDLQRFAGIVSSPAGRKWVSEELAVISESKEVAGDMITDTVLDQVFGDKAMEKYGKNFMSMHISDQHQGKHRKMMLFKFSLPDAKHMDDLVRLVALIPYYIDLVGRYRLSSQARNKSESGRQKAAEEAYKELQNARQEALQKKKAERRKMMEEAEAKMSAEVLRKKEAKDRARQVKKAVPKAKMSRH</sequence>
<dbReference type="EMBL" id="CACVBM020001487">
    <property type="protein sequence ID" value="CAA7051705.1"/>
    <property type="molecule type" value="Genomic_DNA"/>
</dbReference>
<protein>
    <recommendedName>
        <fullName evidence="10">DUF1682 domain-containing protein</fullName>
    </recommendedName>
</protein>
<dbReference type="GO" id="GO:0005509">
    <property type="term" value="F:calcium ion binding"/>
    <property type="evidence" value="ECO:0007669"/>
    <property type="project" value="InterPro"/>
</dbReference>
<evidence type="ECO:0000313" key="8">
    <source>
        <dbReference type="EMBL" id="CAA7052578.1"/>
    </source>
</evidence>
<evidence type="ECO:0008006" key="10">
    <source>
        <dbReference type="Google" id="ProtNLM"/>
    </source>
</evidence>
<reference evidence="8 9" key="1">
    <citation type="submission" date="2020-01" db="EMBL/GenBank/DDBJ databases">
        <authorList>
            <person name="Mishra B."/>
        </authorList>
    </citation>
    <scope>NUCLEOTIDE SEQUENCE [LARGE SCALE GENOMIC DNA]</scope>
</reference>
<dbReference type="GO" id="GO:0032469">
    <property type="term" value="P:endoplasmic reticulum calcium ion homeostasis"/>
    <property type="evidence" value="ECO:0007669"/>
    <property type="project" value="InterPro"/>
</dbReference>
<accession>A0A6D2KL24</accession>
<dbReference type="OrthoDB" id="10039147at2759"/>
<evidence type="ECO:0000256" key="3">
    <source>
        <dbReference type="ARBA" id="ARBA00022989"/>
    </source>
</evidence>
<feature type="chain" id="PRO_5036173329" description="DUF1682 domain-containing protein" evidence="6">
    <location>
        <begin position="26"/>
        <end position="478"/>
    </location>
</feature>
<dbReference type="GO" id="GO:0005783">
    <property type="term" value="C:endoplasmic reticulum"/>
    <property type="evidence" value="ECO:0007669"/>
    <property type="project" value="InterPro"/>
</dbReference>
<dbReference type="AlphaFoldDB" id="A0A6D2KL24"/>
<feature type="compositionally biased region" description="Basic residues" evidence="5">
    <location>
        <begin position="465"/>
        <end position="478"/>
    </location>
</feature>
<dbReference type="EMBL" id="CACVBM020001501">
    <property type="protein sequence ID" value="CAA7052578.1"/>
    <property type="molecule type" value="Genomic_DNA"/>
</dbReference>
<dbReference type="PANTHER" id="PTHR12883:SF0">
    <property type="entry name" value="PAT COMPLEX SUBUNIT CCDC47"/>
    <property type="match status" value="1"/>
</dbReference>
<evidence type="ECO:0000256" key="4">
    <source>
        <dbReference type="ARBA" id="ARBA00023136"/>
    </source>
</evidence>
<feature type="region of interest" description="Disordered" evidence="5">
    <location>
        <begin position="403"/>
        <end position="478"/>
    </location>
</feature>
<keyword evidence="4" id="KW-0472">Membrane</keyword>
<proteinExistence type="predicted"/>
<evidence type="ECO:0000313" key="7">
    <source>
        <dbReference type="EMBL" id="CAA7051705.1"/>
    </source>
</evidence>
<name>A0A6D2KL24_9BRAS</name>
<evidence type="ECO:0000256" key="1">
    <source>
        <dbReference type="ARBA" id="ARBA00004167"/>
    </source>
</evidence>
<feature type="compositionally biased region" description="Basic and acidic residues" evidence="5">
    <location>
        <begin position="430"/>
        <end position="464"/>
    </location>
</feature>
<evidence type="ECO:0000256" key="6">
    <source>
        <dbReference type="SAM" id="SignalP"/>
    </source>
</evidence>